<dbReference type="InterPro" id="IPR003730">
    <property type="entry name" value="Cu_polyphenol_OxRdtase"/>
</dbReference>
<dbReference type="STRING" id="582667.SAMN05192568_102965"/>
<comment type="catalytic activity">
    <reaction evidence="1">
        <text>inosine + phosphate = alpha-D-ribose 1-phosphate + hypoxanthine</text>
        <dbReference type="Rhea" id="RHEA:27646"/>
        <dbReference type="ChEBI" id="CHEBI:17368"/>
        <dbReference type="ChEBI" id="CHEBI:17596"/>
        <dbReference type="ChEBI" id="CHEBI:43474"/>
        <dbReference type="ChEBI" id="CHEBI:57720"/>
        <dbReference type="EC" id="2.4.2.1"/>
    </reaction>
    <physiologicalReaction direction="left-to-right" evidence="1">
        <dbReference type="Rhea" id="RHEA:27647"/>
    </physiologicalReaction>
</comment>
<proteinExistence type="inferred from homology"/>
<name>A0A1I4QDX1_9HYPH</name>
<comment type="catalytic activity">
    <reaction evidence="7">
        <text>adenosine + H2O + H(+) = inosine + NH4(+)</text>
        <dbReference type="Rhea" id="RHEA:24408"/>
        <dbReference type="ChEBI" id="CHEBI:15377"/>
        <dbReference type="ChEBI" id="CHEBI:15378"/>
        <dbReference type="ChEBI" id="CHEBI:16335"/>
        <dbReference type="ChEBI" id="CHEBI:17596"/>
        <dbReference type="ChEBI" id="CHEBI:28938"/>
        <dbReference type="EC" id="3.5.4.4"/>
    </reaction>
    <physiologicalReaction direction="left-to-right" evidence="7">
        <dbReference type="Rhea" id="RHEA:24409"/>
    </physiologicalReaction>
</comment>
<dbReference type="GO" id="GO:0005507">
    <property type="term" value="F:copper ion binding"/>
    <property type="evidence" value="ECO:0007669"/>
    <property type="project" value="TreeGrafter"/>
</dbReference>
<evidence type="ECO:0000256" key="4">
    <source>
        <dbReference type="ARBA" id="ARBA00022723"/>
    </source>
</evidence>
<evidence type="ECO:0000313" key="12">
    <source>
        <dbReference type="EMBL" id="SFM38258.1"/>
    </source>
</evidence>
<feature type="region of interest" description="Disordered" evidence="11">
    <location>
        <begin position="1"/>
        <end position="28"/>
    </location>
</feature>
<dbReference type="SUPFAM" id="SSF64438">
    <property type="entry name" value="CNF1/YfiH-like putative cysteine hydrolases"/>
    <property type="match status" value="1"/>
</dbReference>
<comment type="catalytic activity">
    <reaction evidence="8">
        <text>adenosine + phosphate = alpha-D-ribose 1-phosphate + adenine</text>
        <dbReference type="Rhea" id="RHEA:27642"/>
        <dbReference type="ChEBI" id="CHEBI:16335"/>
        <dbReference type="ChEBI" id="CHEBI:16708"/>
        <dbReference type="ChEBI" id="CHEBI:43474"/>
        <dbReference type="ChEBI" id="CHEBI:57720"/>
        <dbReference type="EC" id="2.4.2.1"/>
    </reaction>
    <physiologicalReaction direction="left-to-right" evidence="8">
        <dbReference type="Rhea" id="RHEA:27643"/>
    </physiologicalReaction>
</comment>
<evidence type="ECO:0000256" key="7">
    <source>
        <dbReference type="ARBA" id="ARBA00047989"/>
    </source>
</evidence>
<dbReference type="PANTHER" id="PTHR30616:SF2">
    <property type="entry name" value="PURINE NUCLEOSIDE PHOSPHORYLASE LACC1"/>
    <property type="match status" value="1"/>
</dbReference>
<organism evidence="12 13">
    <name type="scientific">Methylobacterium pseudosasicola</name>
    <dbReference type="NCBI Taxonomy" id="582667"/>
    <lineage>
        <taxon>Bacteria</taxon>
        <taxon>Pseudomonadati</taxon>
        <taxon>Pseudomonadota</taxon>
        <taxon>Alphaproteobacteria</taxon>
        <taxon>Hyphomicrobiales</taxon>
        <taxon>Methylobacteriaceae</taxon>
        <taxon>Methylobacterium</taxon>
    </lineage>
</organism>
<comment type="catalytic activity">
    <reaction evidence="9">
        <text>S-methyl-5'-thioadenosine + phosphate = 5-(methylsulfanyl)-alpha-D-ribose 1-phosphate + adenine</text>
        <dbReference type="Rhea" id="RHEA:11852"/>
        <dbReference type="ChEBI" id="CHEBI:16708"/>
        <dbReference type="ChEBI" id="CHEBI:17509"/>
        <dbReference type="ChEBI" id="CHEBI:43474"/>
        <dbReference type="ChEBI" id="CHEBI:58533"/>
        <dbReference type="EC" id="2.4.2.28"/>
    </reaction>
    <physiologicalReaction direction="left-to-right" evidence="9">
        <dbReference type="Rhea" id="RHEA:11853"/>
    </physiologicalReaction>
</comment>
<dbReference type="GO" id="GO:0016787">
    <property type="term" value="F:hydrolase activity"/>
    <property type="evidence" value="ECO:0007669"/>
    <property type="project" value="UniProtKB-KW"/>
</dbReference>
<dbReference type="AlphaFoldDB" id="A0A1I4QDX1"/>
<dbReference type="NCBIfam" id="TIGR00726">
    <property type="entry name" value="peptidoglycan editing factor PgeF"/>
    <property type="match status" value="1"/>
</dbReference>
<keyword evidence="6" id="KW-0862">Zinc</keyword>
<evidence type="ECO:0000256" key="6">
    <source>
        <dbReference type="ARBA" id="ARBA00022833"/>
    </source>
</evidence>
<evidence type="ECO:0000256" key="10">
    <source>
        <dbReference type="RuleBase" id="RU361274"/>
    </source>
</evidence>
<feature type="compositionally biased region" description="Low complexity" evidence="11">
    <location>
        <begin position="1"/>
        <end position="17"/>
    </location>
</feature>
<evidence type="ECO:0000256" key="11">
    <source>
        <dbReference type="SAM" id="MobiDB-lite"/>
    </source>
</evidence>
<evidence type="ECO:0000256" key="1">
    <source>
        <dbReference type="ARBA" id="ARBA00000553"/>
    </source>
</evidence>
<dbReference type="Gene3D" id="3.60.140.10">
    <property type="entry name" value="CNF1/YfiH-like putative cysteine hydrolases"/>
    <property type="match status" value="1"/>
</dbReference>
<keyword evidence="13" id="KW-1185">Reference proteome</keyword>
<evidence type="ECO:0000256" key="2">
    <source>
        <dbReference type="ARBA" id="ARBA00007353"/>
    </source>
</evidence>
<comment type="similarity">
    <text evidence="2 10">Belongs to the purine nucleoside phosphorylase YfiH/LACC1 family.</text>
</comment>
<keyword evidence="3" id="KW-0808">Transferase</keyword>
<keyword evidence="5" id="KW-0378">Hydrolase</keyword>
<dbReference type="InterPro" id="IPR038371">
    <property type="entry name" value="Cu_polyphenol_OxRdtase_sf"/>
</dbReference>
<gene>
    <name evidence="12" type="ORF">SAMN05192568_102965</name>
</gene>
<evidence type="ECO:0000256" key="3">
    <source>
        <dbReference type="ARBA" id="ARBA00022679"/>
    </source>
</evidence>
<dbReference type="CDD" id="cd16833">
    <property type="entry name" value="YfiH"/>
    <property type="match status" value="1"/>
</dbReference>
<evidence type="ECO:0000256" key="5">
    <source>
        <dbReference type="ARBA" id="ARBA00022801"/>
    </source>
</evidence>
<dbReference type="EMBL" id="FOTK01000029">
    <property type="protein sequence ID" value="SFM38258.1"/>
    <property type="molecule type" value="Genomic_DNA"/>
</dbReference>
<accession>A0A1I4QDX1</accession>
<dbReference type="PANTHER" id="PTHR30616">
    <property type="entry name" value="UNCHARACTERIZED PROTEIN YFIH"/>
    <property type="match status" value="1"/>
</dbReference>
<protein>
    <recommendedName>
        <fullName evidence="10">Purine nucleoside phosphorylase</fullName>
    </recommendedName>
</protein>
<evidence type="ECO:0000256" key="8">
    <source>
        <dbReference type="ARBA" id="ARBA00048968"/>
    </source>
</evidence>
<reference evidence="13" key="1">
    <citation type="submission" date="2016-10" db="EMBL/GenBank/DDBJ databases">
        <authorList>
            <person name="Varghese N."/>
            <person name="Submissions S."/>
        </authorList>
    </citation>
    <scope>NUCLEOTIDE SEQUENCE [LARGE SCALE GENOMIC DNA]</scope>
    <source>
        <strain evidence="13">BL36</strain>
    </source>
</reference>
<evidence type="ECO:0000313" key="13">
    <source>
        <dbReference type="Proteomes" id="UP000199048"/>
    </source>
</evidence>
<dbReference type="Pfam" id="PF02578">
    <property type="entry name" value="Cu-oxidase_4"/>
    <property type="match status" value="1"/>
</dbReference>
<dbReference type="GO" id="GO:0017061">
    <property type="term" value="F:S-methyl-5-thioadenosine phosphorylase activity"/>
    <property type="evidence" value="ECO:0007669"/>
    <property type="project" value="UniProtKB-EC"/>
</dbReference>
<dbReference type="InterPro" id="IPR011324">
    <property type="entry name" value="Cytotoxic_necrot_fac-like_cat"/>
</dbReference>
<evidence type="ECO:0000256" key="9">
    <source>
        <dbReference type="ARBA" id="ARBA00049893"/>
    </source>
</evidence>
<dbReference type="Proteomes" id="UP000199048">
    <property type="component" value="Unassembled WGS sequence"/>
</dbReference>
<sequence length="290" mass="30636">MQQESDGSTTSSRGSHSGIERDTKTVREPTVTAGMFIEAPELSSHAGVRHAFFTRVGGVSEGIYATLNGGLGSQDVPERVAENRTRMCAQLGLAPDRLVSLYQVHSAAVVTVEAPFPAADRPKADAMVTRVPGLALGIATADCGPILFADPENGVVGAAHAGWKGALTGVIEATVRAMEALGAHRRQIVAVLGPTIGQASYEVGSDFIARFRAEAPGMERFLGPGAREGHAQFDLPGFILARLGEAEIGEAAMLGLCTYADPERFYSYRRTTHRGETDYGRLISAIALTP</sequence>
<feature type="compositionally biased region" description="Basic and acidic residues" evidence="11">
    <location>
        <begin position="18"/>
        <end position="27"/>
    </location>
</feature>
<keyword evidence="4" id="KW-0479">Metal-binding</keyword>